<evidence type="ECO:0000259" key="1">
    <source>
        <dbReference type="Pfam" id="PF00078"/>
    </source>
</evidence>
<dbReference type="Proteomes" id="UP000694251">
    <property type="component" value="Chromosome 13"/>
</dbReference>
<gene>
    <name evidence="2" type="ORF">ISN44_As13g005530</name>
</gene>
<dbReference type="EMBL" id="JAEFBJ010000013">
    <property type="protein sequence ID" value="KAG7536617.1"/>
    <property type="molecule type" value="Genomic_DNA"/>
</dbReference>
<evidence type="ECO:0000313" key="3">
    <source>
        <dbReference type="Proteomes" id="UP000694251"/>
    </source>
</evidence>
<dbReference type="InterPro" id="IPR000477">
    <property type="entry name" value="RT_dom"/>
</dbReference>
<reference evidence="2 3" key="1">
    <citation type="submission" date="2020-12" db="EMBL/GenBank/DDBJ databases">
        <title>Concerted genomic and epigenomic changes stabilize Arabidopsis allopolyploids.</title>
        <authorList>
            <person name="Chen Z."/>
        </authorList>
    </citation>
    <scope>NUCLEOTIDE SEQUENCE [LARGE SCALE GENOMIC DNA]</scope>
    <source>
        <strain evidence="2">As9502</strain>
        <tissue evidence="2">Leaf</tissue>
    </source>
</reference>
<sequence>MGSPPPVSDPCPSADPKPVFELVNGVARVSVPSGIVDESVPLWRNFVETLLSCTPIQSIASVFELVNGVARVYVPFGIVDESAPLWRNSVAGFLWVTRPMMLKRRYWHIADIPLVVNEWSPEMIQERPNLSAMPLWVDLKGVPGHLFSHIGLRFLTDITGNFVKLHPNTEHYIRLDVARVLVEVDLEKPLTEEICVEGESGSVLLGQSTILGFLLDAMVVLDNIAHPAGSPGSAGESLVVVKSLMTDLDSLKALPVVVSQSETLKIQDSVVQQGEIVEMQSIGVVEVAGKERDSEEGWFVVARRGALATFEMGGVSDHTRFWVQVREPPQRNKRPFQFFNHVALHPQFSEVVAQIWSTTETYGDLPTRVKLAYVDLCQKQNDALTSLHQSSYATVIEAYKKWQHLASIEEQFFCQKSRVQWLHLGDQNTSFFHKVAESRAAKKAIKQLKSSNGEVLTELSAIKAEAVSYKEFLQTQPRDIEIPNVKSIANLVSFRCSAGNAGTLLQPITAEEIRKTVFSMPLNKGPGPDGFTAEFYRASWLIIEADFVVVVQSFFLYGFMSRELMSRIALLVSTLKCQAVNLSHLRFADDIMVFTDGSPQSLRGILAVFDDFACKSGLNINVMKSSLFTAGRGKLQLQREAERVGLAICELPIRYLGLSFTTKALSRTDYEPLIEKIRNKLASWTCRNLSYAGRVQLIKSVIVSITNFWSSVFCLRKRCYREIESMCSTYLWSGSPNDHTKAKVAWEDICVPKNEGGLGIRRLHEVSRVFSLSLIWKILSGSNSLWVAWVNHYLIRPGTFWDVKSTTLRSWQWRKLLKLRPLAASFVSREVASLKQSLNNLRPKPIL</sequence>
<dbReference type="Pfam" id="PF00078">
    <property type="entry name" value="RVT_1"/>
    <property type="match status" value="1"/>
</dbReference>
<comment type="caution">
    <text evidence="2">The sequence shown here is derived from an EMBL/GenBank/DDBJ whole genome shotgun (WGS) entry which is preliminary data.</text>
</comment>
<evidence type="ECO:0000313" key="2">
    <source>
        <dbReference type="EMBL" id="KAG7536617.1"/>
    </source>
</evidence>
<dbReference type="OrthoDB" id="1938625at2759"/>
<protein>
    <recommendedName>
        <fullName evidence="1">Reverse transcriptase domain-containing protein</fullName>
    </recommendedName>
</protein>
<keyword evidence="3" id="KW-1185">Reference proteome</keyword>
<dbReference type="AlphaFoldDB" id="A0A8T1XVS4"/>
<proteinExistence type="predicted"/>
<dbReference type="PANTHER" id="PTHR33116">
    <property type="entry name" value="REVERSE TRANSCRIPTASE ZINC-BINDING DOMAIN-CONTAINING PROTEIN-RELATED-RELATED"/>
    <property type="match status" value="1"/>
</dbReference>
<accession>A0A8T1XVS4</accession>
<dbReference type="PANTHER" id="PTHR33116:SF80">
    <property type="entry name" value="REVERSE TRANSCRIPTASE ZINC-BINDING DOMAIN-CONTAINING PROTEIN"/>
    <property type="match status" value="1"/>
</dbReference>
<organism evidence="2 3">
    <name type="scientific">Arabidopsis suecica</name>
    <name type="common">Swedish thale-cress</name>
    <name type="synonym">Cardaminopsis suecica</name>
    <dbReference type="NCBI Taxonomy" id="45249"/>
    <lineage>
        <taxon>Eukaryota</taxon>
        <taxon>Viridiplantae</taxon>
        <taxon>Streptophyta</taxon>
        <taxon>Embryophyta</taxon>
        <taxon>Tracheophyta</taxon>
        <taxon>Spermatophyta</taxon>
        <taxon>Magnoliopsida</taxon>
        <taxon>eudicotyledons</taxon>
        <taxon>Gunneridae</taxon>
        <taxon>Pentapetalae</taxon>
        <taxon>rosids</taxon>
        <taxon>malvids</taxon>
        <taxon>Brassicales</taxon>
        <taxon>Brassicaceae</taxon>
        <taxon>Camelineae</taxon>
        <taxon>Arabidopsis</taxon>
    </lineage>
</organism>
<name>A0A8T1XVS4_ARASU</name>
<feature type="domain" description="Reverse transcriptase" evidence="1">
    <location>
        <begin position="576"/>
        <end position="659"/>
    </location>
</feature>